<name>I7J9C5_BABMR</name>
<evidence type="ECO:0000256" key="6">
    <source>
        <dbReference type="ARBA" id="ARBA00022723"/>
    </source>
</evidence>
<dbReference type="SFLD" id="SFLDF00027">
    <property type="entry name" value="p-type_atpase"/>
    <property type="match status" value="1"/>
</dbReference>
<reference evidence="22 23" key="3">
    <citation type="journal article" date="2016" name="Sci. Rep.">
        <title>Genome-wide diversity and gene expression profiling of Babesia microti isolates identify polymorphic genes that mediate host-pathogen interactions.</title>
        <authorList>
            <person name="Silva J.C."/>
            <person name="Cornillot E."/>
            <person name="McCracken C."/>
            <person name="Usmani-Brown S."/>
            <person name="Dwivedi A."/>
            <person name="Ifeonu O.O."/>
            <person name="Crabtree J."/>
            <person name="Gotia H.T."/>
            <person name="Virji A.Z."/>
            <person name="Reynes C."/>
            <person name="Colinge J."/>
            <person name="Kumar V."/>
            <person name="Lawres L."/>
            <person name="Pazzi J.E."/>
            <person name="Pablo J.V."/>
            <person name="Hung C."/>
            <person name="Brancato J."/>
            <person name="Kumari P."/>
            <person name="Orvis J."/>
            <person name="Tretina K."/>
            <person name="Chibucos M."/>
            <person name="Ott S."/>
            <person name="Sadzewicz L."/>
            <person name="Sengamalay N."/>
            <person name="Shetty A.C."/>
            <person name="Su Q."/>
            <person name="Tallon L."/>
            <person name="Fraser C.M."/>
            <person name="Frutos R."/>
            <person name="Molina D.M."/>
            <person name="Krause P.J."/>
            <person name="Ben Mamoun C."/>
        </authorList>
    </citation>
    <scope>NUCLEOTIDE SEQUENCE [LARGE SCALE GENOMIC DNA]</scope>
    <source>
        <strain evidence="22 23">RI</strain>
    </source>
</reference>
<dbReference type="GO" id="GO:0005524">
    <property type="term" value="F:ATP binding"/>
    <property type="evidence" value="ECO:0007669"/>
    <property type="project" value="UniProtKB-UniRule"/>
</dbReference>
<dbReference type="Pfam" id="PF16209">
    <property type="entry name" value="PhoLip_ATPase_N"/>
    <property type="match status" value="1"/>
</dbReference>
<dbReference type="AlphaFoldDB" id="I7J9C5"/>
<feature type="transmembrane region" description="Helical" evidence="18">
    <location>
        <begin position="1024"/>
        <end position="1045"/>
    </location>
</feature>
<evidence type="ECO:0000256" key="15">
    <source>
        <dbReference type="PIRSR" id="PIRSR606539-1"/>
    </source>
</evidence>
<evidence type="ECO:0000256" key="2">
    <source>
        <dbReference type="ARBA" id="ARBA00004127"/>
    </source>
</evidence>
<evidence type="ECO:0000256" key="17">
    <source>
        <dbReference type="PIRSR" id="PIRSR606539-3"/>
    </source>
</evidence>
<dbReference type="SFLD" id="SFLDG00002">
    <property type="entry name" value="C1.7:_P-type_atpase_like"/>
    <property type="match status" value="1"/>
</dbReference>
<feature type="binding site" evidence="16">
    <location>
        <position position="411"/>
    </location>
    <ligand>
        <name>ATP</name>
        <dbReference type="ChEBI" id="CHEBI:30616"/>
    </ligand>
</feature>
<feature type="transmembrane region" description="Helical" evidence="18">
    <location>
        <begin position="319"/>
        <end position="339"/>
    </location>
</feature>
<reference evidence="22 23" key="1">
    <citation type="journal article" date="2012" name="Nucleic Acids Res.">
        <title>Sequencing of the smallest Apicomplexan genome from the human pathogen Babesia microti.</title>
        <authorList>
            <person name="Cornillot E."/>
            <person name="Hadj-Kaddour K."/>
            <person name="Dassouli A."/>
            <person name="Noel B."/>
            <person name="Ranwez V."/>
            <person name="Vacherie B."/>
            <person name="Augagneur Y."/>
            <person name="Bres V."/>
            <person name="Duclos A."/>
            <person name="Randazzo S."/>
            <person name="Carcy B."/>
            <person name="Debierre-Grockiego F."/>
            <person name="Delbecq S."/>
            <person name="Moubri-Menage K."/>
            <person name="Shams-Eldin H."/>
            <person name="Usmani-Brown S."/>
            <person name="Bringaud F."/>
            <person name="Wincker P."/>
            <person name="Vivares C.P."/>
            <person name="Schwarz R.T."/>
            <person name="Schetters T.P."/>
            <person name="Krause P.J."/>
            <person name="Gorenflot A."/>
            <person name="Berry V."/>
            <person name="Barbe V."/>
            <person name="Ben Mamoun C."/>
        </authorList>
    </citation>
    <scope>NUCLEOTIDE SEQUENCE [LARGE SCALE GENOMIC DNA]</scope>
    <source>
        <strain evidence="22 23">RI</strain>
    </source>
</reference>
<evidence type="ECO:0000256" key="18">
    <source>
        <dbReference type="RuleBase" id="RU362033"/>
    </source>
</evidence>
<feature type="binding site" evidence="16">
    <location>
        <position position="779"/>
    </location>
    <ligand>
        <name>ATP</name>
        <dbReference type="ChEBI" id="CHEBI:30616"/>
    </ligand>
</feature>
<dbReference type="GO" id="GO:0006897">
    <property type="term" value="P:endocytosis"/>
    <property type="evidence" value="ECO:0007669"/>
    <property type="project" value="TreeGrafter"/>
</dbReference>
<dbReference type="EMBL" id="LN871599">
    <property type="protein sequence ID" value="CCF75813.1"/>
    <property type="molecule type" value="Genomic_DNA"/>
</dbReference>
<dbReference type="GO" id="GO:0005802">
    <property type="term" value="C:trans-Golgi network"/>
    <property type="evidence" value="ECO:0007669"/>
    <property type="project" value="TreeGrafter"/>
</dbReference>
<dbReference type="Gene3D" id="3.40.1110.10">
    <property type="entry name" value="Calcium-transporting ATPase, cytoplasmic domain N"/>
    <property type="match status" value="1"/>
</dbReference>
<comment type="catalytic activity">
    <reaction evidence="14 18">
        <text>ATP + H2O + phospholipidSide 1 = ADP + phosphate + phospholipidSide 2.</text>
        <dbReference type="EC" id="7.6.2.1"/>
    </reaction>
</comment>
<evidence type="ECO:0000256" key="13">
    <source>
        <dbReference type="ARBA" id="ARBA00023136"/>
    </source>
</evidence>
<dbReference type="SUPFAM" id="SSF56784">
    <property type="entry name" value="HAD-like"/>
    <property type="match status" value="1"/>
</dbReference>
<reference evidence="22 23" key="2">
    <citation type="journal article" date="2013" name="PLoS ONE">
        <title>Whole genome mapping and re-organization of the nuclear and mitochondrial genomes of Babesia microti isolates.</title>
        <authorList>
            <person name="Cornillot E."/>
            <person name="Dassouli A."/>
            <person name="Garg A."/>
            <person name="Pachikara N."/>
            <person name="Randazzo S."/>
            <person name="Depoix D."/>
            <person name="Carcy B."/>
            <person name="Delbecq S."/>
            <person name="Frutos R."/>
            <person name="Silva J.C."/>
            <person name="Sutton R."/>
            <person name="Krause P.J."/>
            <person name="Mamoun C.B."/>
        </authorList>
    </citation>
    <scope>NUCLEOTIDE SEQUENCE [LARGE SCALE GENOMIC DNA]</scope>
    <source>
        <strain evidence="22 23">RI</strain>
    </source>
</reference>
<dbReference type="GO" id="GO:0005886">
    <property type="term" value="C:plasma membrane"/>
    <property type="evidence" value="ECO:0007669"/>
    <property type="project" value="TreeGrafter"/>
</dbReference>
<dbReference type="Gene3D" id="2.70.150.10">
    <property type="entry name" value="Calcium-transporting ATPase, cytoplasmic transduction domain A"/>
    <property type="match status" value="1"/>
</dbReference>
<protein>
    <recommendedName>
        <fullName evidence="18">Phospholipid-transporting ATPase</fullName>
        <ecNumber evidence="18">7.6.2.1</ecNumber>
    </recommendedName>
</protein>
<feature type="binding site" evidence="16">
    <location>
        <position position="785"/>
    </location>
    <ligand>
        <name>ATP</name>
        <dbReference type="ChEBI" id="CHEBI:30616"/>
    </ligand>
</feature>
<dbReference type="GO" id="GO:0140326">
    <property type="term" value="F:ATPase-coupled intramembrane lipid transporter activity"/>
    <property type="evidence" value="ECO:0007669"/>
    <property type="project" value="UniProtKB-EC"/>
</dbReference>
<dbReference type="SFLD" id="SFLDS00003">
    <property type="entry name" value="Haloacid_Dehalogenase"/>
    <property type="match status" value="1"/>
</dbReference>
<dbReference type="PRINTS" id="PR00119">
    <property type="entry name" value="CATATPASE"/>
</dbReference>
<proteinExistence type="inferred from homology"/>
<dbReference type="GO" id="GO:0016887">
    <property type="term" value="F:ATP hydrolysis activity"/>
    <property type="evidence" value="ECO:0007669"/>
    <property type="project" value="InterPro"/>
</dbReference>
<sequence length="1067" mass="120591">MSTVSYVSEEDLMILRRLKSNEPSWVKYLRLFFRFWTPKTTTTKRYIYIQGGSYPRNYFYNGLKNTKYNIVTFLPLSLYQQFKIFMNLFYLLISLSQLVPSLRIGPAFTYFAPLTAVLFVSLTKEALEDYERYRRDKEANSQKYEVLSKDGLVEMSASNLTSGDIVKLNCGQRVPADLIFLRTSEASGCSYIRTDQLDGETDWKLRKAVCSTQQLASAQDMTKLEAVVCAEPPNKDIYRFNGTFTLYDNCVLTDTPTISARDRLSCVVEPLSVDNTLWMNTIIASGSIYGLVLYTGREVRASLNSTKPRYKVGKFDSNVNFMTKLLFLVCISMAMTLIIPNGFVGIWYLWAIKFILLFSCIIPISLRVNLDLAKFMYSLAITLDTKIPGTVARTSLIHEELGHISYLLSDKTGTLTQNVMNLMKIHIGRALFHDYQSNQISDLIYQFINRCKKSKTKPDAKAQDWSPFVRAIRSTDVEAKLTLALLCLVTCHNVKTSHGDNGEITYQASSPDEIALVKFAKRCGVELVERGEDHMTLEFRNKSHVFLEIKFGILYIFPFSSNTKRMGIVIQDNLSGNKYFLCKGAESVLMKLLQPRGSAWVGEECDILAREGLRTLVFGCKCLSDEDIAAFDKKYIDARVSITDREAKTQAAISTLEENLMVVALTGVEDKLQPDVKQTLESIRNAGIKVWMLTGDKVDTAKCIAISVGIKDKSHSVATITDDMHKTPADIKLQLEKLSMSAPSTMVIIDGATASICLNNFPEYFIKVISHAPSVLCCRCTPSTKAELVRWVKKVGKKRTCAIGDGGNDVPMIQEADVGVGIVGKEGLQASLVADYSIHQFSFLGRLLLWHGRNCYKKSATLTNFIFHRGMIISVIQGIFSAMYFYMPLSFFQGWLQIGFSTYYTMMPLYCLVLDSDIAESVVLMFPELYENLRSGRILSIKTFLIWFWISIFQGAVVMLGAMALFEDSLLSLVAIVCTSLFILEMLNISAEITTWHPLMIVSIICTVLVYFYSILILRNYFDLAFIMTISFWWKVLAITLAAWLPMHLVRVIKTMLQPSQYAKLEL</sequence>
<dbReference type="EC" id="7.6.2.1" evidence="18"/>
<keyword evidence="12" id="KW-0445">Lipid transport</keyword>
<dbReference type="Gene3D" id="3.40.50.1000">
    <property type="entry name" value="HAD superfamily/HAD-like"/>
    <property type="match status" value="1"/>
</dbReference>
<dbReference type="PANTHER" id="PTHR24092">
    <property type="entry name" value="PROBABLE PHOSPHOLIPID-TRANSPORTING ATPASE"/>
    <property type="match status" value="1"/>
</dbReference>
<dbReference type="SUPFAM" id="SSF81660">
    <property type="entry name" value="Metal cation-transporting ATPase, ATP-binding domain N"/>
    <property type="match status" value="1"/>
</dbReference>
<evidence type="ECO:0000256" key="4">
    <source>
        <dbReference type="ARBA" id="ARBA00022448"/>
    </source>
</evidence>
<evidence type="ECO:0000313" key="22">
    <source>
        <dbReference type="EMBL" id="CCF75813.1"/>
    </source>
</evidence>
<dbReference type="InterPro" id="IPR008250">
    <property type="entry name" value="ATPase_P-typ_transduc_dom_A_sf"/>
</dbReference>
<feature type="binding site" evidence="16">
    <location>
        <position position="513"/>
    </location>
    <ligand>
        <name>ATP</name>
        <dbReference type="ChEBI" id="CHEBI:30616"/>
    </ligand>
</feature>
<keyword evidence="13 18" id="KW-0472">Membrane</keyword>
<dbReference type="OrthoDB" id="377733at2759"/>
<dbReference type="Pfam" id="PF00122">
    <property type="entry name" value="E1-E2_ATPase"/>
    <property type="match status" value="1"/>
</dbReference>
<dbReference type="SUPFAM" id="SSF81665">
    <property type="entry name" value="Calcium ATPase, transmembrane domain M"/>
    <property type="match status" value="1"/>
</dbReference>
<feature type="binding site" evidence="16">
    <location>
        <position position="695"/>
    </location>
    <ligand>
        <name>ATP</name>
        <dbReference type="ChEBI" id="CHEBI:30616"/>
    </ligand>
</feature>
<dbReference type="InterPro" id="IPR023298">
    <property type="entry name" value="ATPase_P-typ_TM_dom_sf"/>
</dbReference>
<dbReference type="SUPFAM" id="SSF81653">
    <property type="entry name" value="Calcium ATPase, transduction domain A"/>
    <property type="match status" value="1"/>
</dbReference>
<dbReference type="PANTHER" id="PTHR24092:SF5">
    <property type="entry name" value="PHOSPHOLIPID-TRANSPORTING ATPASE"/>
    <property type="match status" value="1"/>
</dbReference>
<dbReference type="VEuPathDB" id="PiroplasmaDB:BmR1_04g08145"/>
<dbReference type="InterPro" id="IPR023299">
    <property type="entry name" value="ATPase_P-typ_cyto_dom_N"/>
</dbReference>
<comment type="similarity">
    <text evidence="3 18">Belongs to the cation transport ATPase (P-type) (TC 3.A.3) family. Type IV subfamily.</text>
</comment>
<evidence type="ECO:0000256" key="1">
    <source>
        <dbReference type="ARBA" id="ARBA00001946"/>
    </source>
</evidence>
<evidence type="ECO:0000256" key="14">
    <source>
        <dbReference type="ARBA" id="ARBA00034036"/>
    </source>
</evidence>
<dbReference type="NCBIfam" id="TIGR01652">
    <property type="entry name" value="ATPase-Plipid"/>
    <property type="match status" value="1"/>
</dbReference>
<accession>I7J9C5</accession>
<keyword evidence="5 18" id="KW-0812">Transmembrane</keyword>
<feature type="binding site" evidence="16">
    <location>
        <position position="559"/>
    </location>
    <ligand>
        <name>ATP</name>
        <dbReference type="ChEBI" id="CHEBI:30616"/>
    </ligand>
</feature>
<feature type="domain" description="P-type ATPase A" evidence="19">
    <location>
        <begin position="142"/>
        <end position="204"/>
    </location>
</feature>
<dbReference type="InterPro" id="IPR059000">
    <property type="entry name" value="ATPase_P-type_domA"/>
</dbReference>
<dbReference type="GO" id="GO:0005768">
    <property type="term" value="C:endosome"/>
    <property type="evidence" value="ECO:0007669"/>
    <property type="project" value="TreeGrafter"/>
</dbReference>
<evidence type="ECO:0000259" key="21">
    <source>
        <dbReference type="Pfam" id="PF16212"/>
    </source>
</evidence>
<feature type="domain" description="P-type ATPase N-terminal" evidence="20">
    <location>
        <begin position="56"/>
        <end position="110"/>
    </location>
</feature>
<dbReference type="InterPro" id="IPR023214">
    <property type="entry name" value="HAD_sf"/>
</dbReference>
<keyword evidence="7 16" id="KW-0547">Nucleotide-binding</keyword>
<feature type="binding site" evidence="16">
    <location>
        <position position="696"/>
    </location>
    <ligand>
        <name>ATP</name>
        <dbReference type="ChEBI" id="CHEBI:30616"/>
    </ligand>
</feature>
<feature type="binding site" evidence="17">
    <location>
        <position position="805"/>
    </location>
    <ligand>
        <name>Mg(2+)</name>
        <dbReference type="ChEBI" id="CHEBI:18420"/>
    </ligand>
</feature>
<feature type="binding site" evidence="16">
    <location>
        <position position="410"/>
    </location>
    <ligand>
        <name>ATP</name>
        <dbReference type="ChEBI" id="CHEBI:30616"/>
    </ligand>
</feature>
<keyword evidence="23" id="KW-1185">Reference proteome</keyword>
<dbReference type="Pfam" id="PF16212">
    <property type="entry name" value="PhoLip_ATPase_C"/>
    <property type="match status" value="1"/>
</dbReference>
<evidence type="ECO:0000256" key="16">
    <source>
        <dbReference type="PIRSR" id="PIRSR606539-2"/>
    </source>
</evidence>
<dbReference type="InterPro" id="IPR032630">
    <property type="entry name" value="P_typ_ATPase_c"/>
</dbReference>
<evidence type="ECO:0000256" key="11">
    <source>
        <dbReference type="ARBA" id="ARBA00022989"/>
    </source>
</evidence>
<dbReference type="InterPro" id="IPR044492">
    <property type="entry name" value="P_typ_ATPase_HD_dom"/>
</dbReference>
<feature type="binding site" evidence="16">
    <location>
        <position position="694"/>
    </location>
    <ligand>
        <name>ATP</name>
        <dbReference type="ChEBI" id="CHEBI:30616"/>
    </ligand>
</feature>
<dbReference type="Proteomes" id="UP000002899">
    <property type="component" value="Chromosome IV"/>
</dbReference>
<evidence type="ECO:0000256" key="7">
    <source>
        <dbReference type="ARBA" id="ARBA00022741"/>
    </source>
</evidence>
<dbReference type="NCBIfam" id="TIGR01494">
    <property type="entry name" value="ATPase_P-type"/>
    <property type="match status" value="2"/>
</dbReference>
<feature type="transmembrane region" description="Helical" evidence="18">
    <location>
        <begin position="866"/>
        <end position="887"/>
    </location>
</feature>
<keyword evidence="9 17" id="KW-0460">Magnesium</keyword>
<dbReference type="GeneID" id="24426266"/>
<evidence type="ECO:0000256" key="8">
    <source>
        <dbReference type="ARBA" id="ARBA00022840"/>
    </source>
</evidence>
<feature type="transmembrane region" description="Helical" evidence="18">
    <location>
        <begin position="946"/>
        <end position="964"/>
    </location>
</feature>
<dbReference type="Pfam" id="PF13246">
    <property type="entry name" value="Cation_ATPase"/>
    <property type="match status" value="1"/>
</dbReference>
<dbReference type="InterPro" id="IPR018303">
    <property type="entry name" value="ATPase_P-typ_P_site"/>
</dbReference>
<gene>
    <name evidence="22" type="ORF">BmR1_04g08145</name>
</gene>
<dbReference type="InterPro" id="IPR032631">
    <property type="entry name" value="P-type_ATPase_N"/>
</dbReference>
<dbReference type="KEGG" id="bmic:BmR1_04g08145"/>
<dbReference type="PROSITE" id="PS00154">
    <property type="entry name" value="ATPASE_E1_E2"/>
    <property type="match status" value="1"/>
</dbReference>
<feature type="active site" description="4-aspartylphosphate intermediate" evidence="15">
    <location>
        <position position="410"/>
    </location>
</feature>
<feature type="binding site" evidence="16">
    <location>
        <position position="808"/>
    </location>
    <ligand>
        <name>ATP</name>
        <dbReference type="ChEBI" id="CHEBI:30616"/>
    </ligand>
</feature>
<evidence type="ECO:0000256" key="12">
    <source>
        <dbReference type="ARBA" id="ARBA00023055"/>
    </source>
</evidence>
<evidence type="ECO:0000256" key="10">
    <source>
        <dbReference type="ARBA" id="ARBA00022967"/>
    </source>
</evidence>
<dbReference type="FunFam" id="3.40.50.1000:FF:000009">
    <property type="entry name" value="Phospholipid-transporting ATPase"/>
    <property type="match status" value="1"/>
</dbReference>
<dbReference type="GO" id="GO:0045332">
    <property type="term" value="P:phospholipid translocation"/>
    <property type="evidence" value="ECO:0007669"/>
    <property type="project" value="TreeGrafter"/>
</dbReference>
<evidence type="ECO:0000313" key="23">
    <source>
        <dbReference type="Proteomes" id="UP000002899"/>
    </source>
</evidence>
<comment type="cofactor">
    <cofactor evidence="1 17">
        <name>Mg(2+)</name>
        <dbReference type="ChEBI" id="CHEBI:18420"/>
    </cofactor>
</comment>
<feature type="domain" description="P-type ATPase C-terminal" evidence="21">
    <location>
        <begin position="833"/>
        <end position="1060"/>
    </location>
</feature>
<feature type="binding site" evidence="16">
    <location>
        <position position="412"/>
    </location>
    <ligand>
        <name>ATP</name>
        <dbReference type="ChEBI" id="CHEBI:30616"/>
    </ligand>
</feature>
<evidence type="ECO:0000259" key="19">
    <source>
        <dbReference type="Pfam" id="PF00122"/>
    </source>
</evidence>
<feature type="binding site" evidence="16">
    <location>
        <position position="809"/>
    </location>
    <ligand>
        <name>ATP</name>
        <dbReference type="ChEBI" id="CHEBI:30616"/>
    </ligand>
</feature>
<feature type="binding site" evidence="16">
    <location>
        <position position="614"/>
    </location>
    <ligand>
        <name>ATP</name>
        <dbReference type="ChEBI" id="CHEBI:30616"/>
    </ligand>
</feature>
<dbReference type="InterPro" id="IPR036412">
    <property type="entry name" value="HAD-like_sf"/>
</dbReference>
<organism evidence="22 23">
    <name type="scientific">Babesia microti (strain RI)</name>
    <dbReference type="NCBI Taxonomy" id="1133968"/>
    <lineage>
        <taxon>Eukaryota</taxon>
        <taxon>Sar</taxon>
        <taxon>Alveolata</taxon>
        <taxon>Apicomplexa</taxon>
        <taxon>Aconoidasida</taxon>
        <taxon>Piroplasmida</taxon>
        <taxon>Babesiidae</taxon>
        <taxon>Babesia</taxon>
    </lineage>
</organism>
<evidence type="ECO:0000256" key="5">
    <source>
        <dbReference type="ARBA" id="ARBA00022692"/>
    </source>
</evidence>
<keyword evidence="22" id="KW-0378">Hydrolase</keyword>
<dbReference type="RefSeq" id="XP_012650221.1">
    <property type="nucleotide sequence ID" value="XM_012794767.1"/>
</dbReference>
<feature type="binding site" evidence="17">
    <location>
        <position position="809"/>
    </location>
    <ligand>
        <name>Mg(2+)</name>
        <dbReference type="ChEBI" id="CHEBI:18420"/>
    </ligand>
</feature>
<dbReference type="InterPro" id="IPR006539">
    <property type="entry name" value="P-type_ATPase_IV"/>
</dbReference>
<dbReference type="InterPro" id="IPR001757">
    <property type="entry name" value="P_typ_ATPase"/>
</dbReference>
<evidence type="ECO:0000259" key="20">
    <source>
        <dbReference type="Pfam" id="PF16209"/>
    </source>
</evidence>
<feature type="transmembrane region" description="Helical" evidence="18">
    <location>
        <begin position="970"/>
        <end position="987"/>
    </location>
</feature>
<feature type="transmembrane region" description="Helical" evidence="18">
    <location>
        <begin position="999"/>
        <end position="1018"/>
    </location>
</feature>
<evidence type="ECO:0000256" key="9">
    <source>
        <dbReference type="ARBA" id="ARBA00022842"/>
    </source>
</evidence>
<evidence type="ECO:0000256" key="3">
    <source>
        <dbReference type="ARBA" id="ARBA00008109"/>
    </source>
</evidence>
<dbReference type="GO" id="GO:0006890">
    <property type="term" value="P:retrograde vesicle-mediated transport, Golgi to endoplasmic reticulum"/>
    <property type="evidence" value="ECO:0007669"/>
    <property type="project" value="TreeGrafter"/>
</dbReference>
<feature type="binding site" evidence="17">
    <location>
        <position position="412"/>
    </location>
    <ligand>
        <name>Mg(2+)</name>
        <dbReference type="ChEBI" id="CHEBI:18420"/>
    </ligand>
</feature>
<keyword evidence="8 16" id="KW-0067">ATP-binding</keyword>
<dbReference type="GO" id="GO:0000287">
    <property type="term" value="F:magnesium ion binding"/>
    <property type="evidence" value="ECO:0007669"/>
    <property type="project" value="UniProtKB-UniRule"/>
</dbReference>
<feature type="binding site" evidence="16">
    <location>
        <position position="583"/>
    </location>
    <ligand>
        <name>ATP</name>
        <dbReference type="ChEBI" id="CHEBI:30616"/>
    </ligand>
</feature>
<feature type="transmembrane region" description="Helical" evidence="18">
    <location>
        <begin position="345"/>
        <end position="366"/>
    </location>
</feature>
<keyword evidence="6 17" id="KW-0479">Metal-binding</keyword>
<keyword evidence="11 18" id="KW-1133">Transmembrane helix</keyword>
<feature type="binding site" evidence="17">
    <location>
        <position position="410"/>
    </location>
    <ligand>
        <name>Mg(2+)</name>
        <dbReference type="ChEBI" id="CHEBI:18420"/>
    </ligand>
</feature>
<keyword evidence="10 18" id="KW-1278">Translocase</keyword>
<keyword evidence="4" id="KW-0813">Transport</keyword>
<comment type="subcellular location">
    <subcellularLocation>
        <location evidence="2">Endomembrane system</location>
        <topology evidence="2">Multi-pass membrane protein</topology>
    </subcellularLocation>
    <subcellularLocation>
        <location evidence="18">Membrane</location>
        <topology evidence="18">Multi-pass membrane protein</topology>
    </subcellularLocation>
</comment>